<evidence type="ECO:0000259" key="2">
    <source>
        <dbReference type="Pfam" id="PF13581"/>
    </source>
</evidence>
<protein>
    <recommendedName>
        <fullName evidence="2">Histidine kinase/HSP90-like ATPase domain-containing protein</fullName>
    </recommendedName>
</protein>
<evidence type="ECO:0000256" key="1">
    <source>
        <dbReference type="ARBA" id="ARBA00022527"/>
    </source>
</evidence>
<dbReference type="PANTHER" id="PTHR35526:SF3">
    <property type="entry name" value="ANTI-SIGMA-F FACTOR RSBW"/>
    <property type="match status" value="1"/>
</dbReference>
<dbReference type="Pfam" id="PF13581">
    <property type="entry name" value="HATPase_c_2"/>
    <property type="match status" value="1"/>
</dbReference>
<dbReference type="GO" id="GO:0004674">
    <property type="term" value="F:protein serine/threonine kinase activity"/>
    <property type="evidence" value="ECO:0007669"/>
    <property type="project" value="UniProtKB-KW"/>
</dbReference>
<accession>D3PC53</accession>
<sequence>MKKIGLYLKELTDVKERLVTFCENEDFDLIEIKDDKILEEIDLSWIMIITDSPADLLNIQNKKIPLVLIGNKISCEGNMLCYNISQDFTDFCLRGVIDAIYHGGIIETYNTSSKPEYIKKVIKVFNDIANVDKIVYGLTKELVYFLKISEIQKIRIGISEILTNAIEHGNLEISGDDKFKATENGTYQELLKMKMCDEKYKNRYVTMEIEITPEKITVVVEDMGNGFDTSTLNMNPEENLLKLHGRGILITKMYFDDIVYNEKGNKVTLVKNISQC</sequence>
<dbReference type="AlphaFoldDB" id="D3PC53"/>
<dbReference type="HOGENOM" id="CLU_1037526_0_0_0"/>
<name>D3PC53_DEFDS</name>
<feature type="domain" description="Histidine kinase/HSP90-like ATPase" evidence="2">
    <location>
        <begin position="136"/>
        <end position="271"/>
    </location>
</feature>
<dbReference type="Gene3D" id="3.30.565.10">
    <property type="entry name" value="Histidine kinase-like ATPase, C-terminal domain"/>
    <property type="match status" value="1"/>
</dbReference>
<proteinExistence type="predicted"/>
<dbReference type="InterPro" id="IPR036890">
    <property type="entry name" value="HATPase_C_sf"/>
</dbReference>
<dbReference type="RefSeq" id="WP_013007424.1">
    <property type="nucleotide sequence ID" value="NC_013939.1"/>
</dbReference>
<dbReference type="KEGG" id="ddf:DEFDS_0696"/>
<keyword evidence="4" id="KW-1185">Reference proteome</keyword>
<keyword evidence="1" id="KW-0723">Serine/threonine-protein kinase</keyword>
<evidence type="ECO:0000313" key="4">
    <source>
        <dbReference type="Proteomes" id="UP000001520"/>
    </source>
</evidence>
<dbReference type="EMBL" id="AP011529">
    <property type="protein sequence ID" value="BAI80176.1"/>
    <property type="molecule type" value="Genomic_DNA"/>
</dbReference>
<dbReference type="InterPro" id="IPR003594">
    <property type="entry name" value="HATPase_dom"/>
</dbReference>
<dbReference type="InterPro" id="IPR050267">
    <property type="entry name" value="Anti-sigma-factor_SerPK"/>
</dbReference>
<dbReference type="OrthoDB" id="5456285at2"/>
<dbReference type="eggNOG" id="COG2172">
    <property type="taxonomic scope" value="Bacteria"/>
</dbReference>
<dbReference type="PANTHER" id="PTHR35526">
    <property type="entry name" value="ANTI-SIGMA-F FACTOR RSBW-RELATED"/>
    <property type="match status" value="1"/>
</dbReference>
<organism evidence="3 4">
    <name type="scientific">Deferribacter desulfuricans (strain DSM 14783 / JCM 11476 / NBRC 101012 / SSM1)</name>
    <dbReference type="NCBI Taxonomy" id="639282"/>
    <lineage>
        <taxon>Bacteria</taxon>
        <taxon>Pseudomonadati</taxon>
        <taxon>Deferribacterota</taxon>
        <taxon>Deferribacteres</taxon>
        <taxon>Deferribacterales</taxon>
        <taxon>Deferribacteraceae</taxon>
        <taxon>Deferribacter</taxon>
    </lineage>
</organism>
<evidence type="ECO:0000313" key="3">
    <source>
        <dbReference type="EMBL" id="BAI80176.1"/>
    </source>
</evidence>
<dbReference type="Proteomes" id="UP000001520">
    <property type="component" value="Chromosome"/>
</dbReference>
<gene>
    <name evidence="3" type="ordered locus">DEFDS_0696</name>
</gene>
<reference evidence="3 4" key="1">
    <citation type="journal article" date="2010" name="DNA Res.">
        <title>Bacterial lifestyle in a deep-sea hydrothermal vent chimney revealed by the genome sequence of the thermophilic bacterium Deferribacter desulfuricans SSM1.</title>
        <authorList>
            <person name="Takaki Y."/>
            <person name="Shimamura S."/>
            <person name="Nakagawa S."/>
            <person name="Fukuhara Y."/>
            <person name="Horikawa H."/>
            <person name="Ankai A."/>
            <person name="Harada T."/>
            <person name="Hosoyama A."/>
            <person name="Oguchi A."/>
            <person name="Fukui S."/>
            <person name="Fujita N."/>
            <person name="Takami H."/>
            <person name="Takai K."/>
        </authorList>
    </citation>
    <scope>NUCLEOTIDE SEQUENCE [LARGE SCALE GENOMIC DNA]</scope>
    <source>
        <strain evidence="4">DSM 14783 / JCM 11476 / NBRC 101012 / SSM1</strain>
    </source>
</reference>
<dbReference type="STRING" id="639282.DEFDS_0696"/>
<dbReference type="CDD" id="cd16936">
    <property type="entry name" value="HATPase_RsbW-like"/>
    <property type="match status" value="1"/>
</dbReference>
<keyword evidence="1" id="KW-0418">Kinase</keyword>
<keyword evidence="1" id="KW-0808">Transferase</keyword>